<evidence type="ECO:0000256" key="1">
    <source>
        <dbReference type="SAM" id="MobiDB-lite"/>
    </source>
</evidence>
<gene>
    <name evidence="3" type="ORF">EV662_101329</name>
</gene>
<sequence length="336" mass="35468">MKFLRRKTGDKPAGDAFNDYVEPFPPSRRAAAAPMPAADPAHAPADPGDRVEEFDMAFEDGFDDAPEMEDDMDHGHDRTFWATRGTAFPSDAETAEAAARPVLFPGEAAPAARPQRLGAAEAADRRTALLNGYRPDADPAAPPAAPSAAPAMAAAPDPEPADLSAFEAPPPAAGRSGARAGRAKTRLLGFGQPADAAADPFARDEPAMPAEPSRPDFPVGWLVVVEGPGRGAHFTLFNGVSQIGRGADQTVRLDFGDTSISRSGHALLAFDDEQGKFFLGSGGKVNIVRLNGQPLLSTEELSNDDRIRIGETTLHFVAFCGPDFTWSADRPDADGR</sequence>
<dbReference type="InterPro" id="IPR000253">
    <property type="entry name" value="FHA_dom"/>
</dbReference>
<dbReference type="Pfam" id="PF00498">
    <property type="entry name" value="FHA"/>
    <property type="match status" value="1"/>
</dbReference>
<dbReference type="AlphaFoldDB" id="A0A4R2Q8E0"/>
<dbReference type="Gene3D" id="2.60.200.20">
    <property type="match status" value="1"/>
</dbReference>
<evidence type="ECO:0000259" key="2">
    <source>
        <dbReference type="PROSITE" id="PS50006"/>
    </source>
</evidence>
<comment type="caution">
    <text evidence="3">The sequence shown here is derived from an EMBL/GenBank/DDBJ whole genome shotgun (WGS) entry which is preliminary data.</text>
</comment>
<dbReference type="SUPFAM" id="SSF49879">
    <property type="entry name" value="SMAD/FHA domain"/>
    <property type="match status" value="1"/>
</dbReference>
<dbReference type="PROSITE" id="PS50006">
    <property type="entry name" value="FHA_DOMAIN"/>
    <property type="match status" value="1"/>
</dbReference>
<keyword evidence="4" id="KW-1185">Reference proteome</keyword>
<feature type="region of interest" description="Disordered" evidence="1">
    <location>
        <begin position="132"/>
        <end position="177"/>
    </location>
</feature>
<dbReference type="EMBL" id="SLXP01000001">
    <property type="protein sequence ID" value="TCP44238.1"/>
    <property type="molecule type" value="Genomic_DNA"/>
</dbReference>
<feature type="domain" description="FHA" evidence="2">
    <location>
        <begin position="241"/>
        <end position="295"/>
    </location>
</feature>
<dbReference type="InterPro" id="IPR008984">
    <property type="entry name" value="SMAD_FHA_dom_sf"/>
</dbReference>
<feature type="compositionally biased region" description="Low complexity" evidence="1">
    <location>
        <begin position="146"/>
        <end position="156"/>
    </location>
</feature>
<name>A0A4R2Q8E0_9RHOB</name>
<proteinExistence type="predicted"/>
<dbReference type="RefSeq" id="WP_243695734.1">
    <property type="nucleotide sequence ID" value="NZ_SLXP01000001.1"/>
</dbReference>
<evidence type="ECO:0000313" key="4">
    <source>
        <dbReference type="Proteomes" id="UP000294835"/>
    </source>
</evidence>
<dbReference type="CDD" id="cd00060">
    <property type="entry name" value="FHA"/>
    <property type="match status" value="1"/>
</dbReference>
<accession>A0A4R2Q8E0</accession>
<feature type="region of interest" description="Disordered" evidence="1">
    <location>
        <begin position="1"/>
        <end position="50"/>
    </location>
</feature>
<reference evidence="3 4" key="1">
    <citation type="submission" date="2019-03" db="EMBL/GenBank/DDBJ databases">
        <title>Genomic Encyclopedia of Type Strains, Phase IV (KMG-IV): sequencing the most valuable type-strain genomes for metagenomic binning, comparative biology and taxonomic classification.</title>
        <authorList>
            <person name="Goeker M."/>
        </authorList>
    </citation>
    <scope>NUCLEOTIDE SEQUENCE [LARGE SCALE GENOMIC DNA]</scope>
    <source>
        <strain evidence="3 4">DSM 18063</strain>
    </source>
</reference>
<evidence type="ECO:0000313" key="3">
    <source>
        <dbReference type="EMBL" id="TCP44238.1"/>
    </source>
</evidence>
<protein>
    <submittedName>
        <fullName evidence="3">FHA domain-containing protein</fullName>
    </submittedName>
</protein>
<organism evidence="3 4">
    <name type="scientific">Rhodovulum marinum</name>
    <dbReference type="NCBI Taxonomy" id="320662"/>
    <lineage>
        <taxon>Bacteria</taxon>
        <taxon>Pseudomonadati</taxon>
        <taxon>Pseudomonadota</taxon>
        <taxon>Alphaproteobacteria</taxon>
        <taxon>Rhodobacterales</taxon>
        <taxon>Paracoccaceae</taxon>
        <taxon>Rhodovulum</taxon>
    </lineage>
</organism>
<feature type="compositionally biased region" description="Low complexity" evidence="1">
    <location>
        <begin position="27"/>
        <end position="46"/>
    </location>
</feature>
<dbReference type="Proteomes" id="UP000294835">
    <property type="component" value="Unassembled WGS sequence"/>
</dbReference>